<dbReference type="InterPro" id="IPR011009">
    <property type="entry name" value="Kinase-like_dom_sf"/>
</dbReference>
<dbReference type="PANTHER" id="PTHR30448">
    <property type="entry name" value="RNASE ADAPTER PROTEIN RAPZ"/>
    <property type="match status" value="1"/>
</dbReference>
<feature type="domain" description="RapZ C-terminal" evidence="2">
    <location>
        <begin position="349"/>
        <end position="471"/>
    </location>
</feature>
<dbReference type="EMBL" id="SDHW01000002">
    <property type="protein sequence ID" value="RXK60333.1"/>
    <property type="molecule type" value="Genomic_DNA"/>
</dbReference>
<keyword evidence="4" id="KW-1185">Reference proteome</keyword>
<dbReference type="AlphaFoldDB" id="A0A4Q1CIH9"/>
<gene>
    <name evidence="3" type="ORF">ESA94_07575</name>
</gene>
<evidence type="ECO:0000313" key="4">
    <source>
        <dbReference type="Proteomes" id="UP000290204"/>
    </source>
</evidence>
<dbReference type="InterPro" id="IPR002575">
    <property type="entry name" value="Aminoglycoside_PTrfase"/>
</dbReference>
<dbReference type="Proteomes" id="UP000290204">
    <property type="component" value="Unassembled WGS sequence"/>
</dbReference>
<dbReference type="PANTHER" id="PTHR30448:SF0">
    <property type="entry name" value="RNASE ADAPTER PROTEIN RAPZ"/>
    <property type="match status" value="1"/>
</dbReference>
<dbReference type="Pfam" id="PF01636">
    <property type="entry name" value="APH"/>
    <property type="match status" value="1"/>
</dbReference>
<dbReference type="SUPFAM" id="SSF56112">
    <property type="entry name" value="Protein kinase-like (PK-like)"/>
    <property type="match status" value="1"/>
</dbReference>
<dbReference type="RefSeq" id="WP_129130293.1">
    <property type="nucleotide sequence ID" value="NZ_SDHW01000002.1"/>
</dbReference>
<dbReference type="Gene3D" id="3.30.200.20">
    <property type="entry name" value="Phosphorylase Kinase, domain 1"/>
    <property type="match status" value="1"/>
</dbReference>
<dbReference type="GO" id="GO:0005524">
    <property type="term" value="F:ATP binding"/>
    <property type="evidence" value="ECO:0007669"/>
    <property type="project" value="InterPro"/>
</dbReference>
<organism evidence="3 4">
    <name type="scientific">Lacibacter luteus</name>
    <dbReference type="NCBI Taxonomy" id="2508719"/>
    <lineage>
        <taxon>Bacteria</taxon>
        <taxon>Pseudomonadati</taxon>
        <taxon>Bacteroidota</taxon>
        <taxon>Chitinophagia</taxon>
        <taxon>Chitinophagales</taxon>
        <taxon>Chitinophagaceae</taxon>
        <taxon>Lacibacter</taxon>
    </lineage>
</organism>
<accession>A0A4Q1CIH9</accession>
<comment type="caution">
    <text evidence="3">The sequence shown here is derived from an EMBL/GenBank/DDBJ whole genome shotgun (WGS) entry which is preliminary data.</text>
</comment>
<dbReference type="Gene3D" id="3.90.1200.10">
    <property type="match status" value="1"/>
</dbReference>
<proteinExistence type="predicted"/>
<reference evidence="3 4" key="1">
    <citation type="submission" date="2019-01" db="EMBL/GenBank/DDBJ databases">
        <title>Lacibacter sp. strain TTM-7.</title>
        <authorList>
            <person name="Chen W.-M."/>
        </authorList>
    </citation>
    <scope>NUCLEOTIDE SEQUENCE [LARGE SCALE GENOMIC DNA]</scope>
    <source>
        <strain evidence="3 4">TTM-7</strain>
    </source>
</reference>
<evidence type="ECO:0000259" key="1">
    <source>
        <dbReference type="Pfam" id="PF01636"/>
    </source>
</evidence>
<name>A0A4Q1CIH9_9BACT</name>
<dbReference type="OrthoDB" id="9784461at2"/>
<evidence type="ECO:0000313" key="3">
    <source>
        <dbReference type="EMBL" id="RXK60333.1"/>
    </source>
</evidence>
<protein>
    <submittedName>
        <fullName evidence="3">Uncharacterized protein</fullName>
    </submittedName>
</protein>
<dbReference type="InterPro" id="IPR053931">
    <property type="entry name" value="RapZ_C"/>
</dbReference>
<evidence type="ECO:0000259" key="2">
    <source>
        <dbReference type="Pfam" id="PF22740"/>
    </source>
</evidence>
<dbReference type="InterPro" id="IPR005337">
    <property type="entry name" value="RapZ-like"/>
</dbReference>
<dbReference type="Pfam" id="PF22740">
    <property type="entry name" value="PapZ_C"/>
    <property type="match status" value="1"/>
</dbReference>
<feature type="domain" description="Aminoglycoside phosphotransferase" evidence="1">
    <location>
        <begin position="27"/>
        <end position="246"/>
    </location>
</feature>
<sequence>MLQSIDQINSLYREIFGAAPLSIEKVPQSGSDRVYYRVSGEPTCIATASKNIKENQTFLKFSTHFKKSGCPVPAIFKVSDDETIYLQEDFGDVSLLNELEQHGYNEHVYGLFQQSLQKLAHMQIKGHVDFNYDWCITSKEFGRQAIVSDLLYFRYYFLDTLKIPYDKEKLIEDFEDLSIYLTRVDHKYFMFRDFQSRNVMVKDGNVHFIDYQGGMKGAVQYDVASLLWQAKAELPDEWKNSLLEFYMDCVENVLQKEIDRTRFVSQYNGYVLIRLLQVLGAYGFRGLFERKAHFLTSIPIALRNLRWFLKNKHVGIVLPEFERLLGLMVEDEVIHRFEPPKATEATALVVHINSFSYKSTGIPKDETDNGGGFVFDCRGILNPGRIQEFKTQTGRDKGVKDFLEQQTKMPQFLNSVYNIIDIAVEDYMQRNFSSLQVNFGCTGGQHRSVYAADALARHLKNKYGVQTDVKHIVQEAKNWINETY</sequence>